<evidence type="ECO:0000313" key="9">
    <source>
        <dbReference type="Proteomes" id="UP001153076"/>
    </source>
</evidence>
<dbReference type="GO" id="GO:0001786">
    <property type="term" value="F:phosphatidylserine binding"/>
    <property type="evidence" value="ECO:0007669"/>
    <property type="project" value="TreeGrafter"/>
</dbReference>
<evidence type="ECO:0000256" key="7">
    <source>
        <dbReference type="RuleBase" id="RU003540"/>
    </source>
</evidence>
<gene>
    <name evidence="8" type="ORF">Cgig2_001426</name>
</gene>
<dbReference type="FunFam" id="1.10.220.10:FF:000001">
    <property type="entry name" value="Annexin"/>
    <property type="match status" value="1"/>
</dbReference>
<evidence type="ECO:0000256" key="5">
    <source>
        <dbReference type="ARBA" id="ARBA00023216"/>
    </source>
</evidence>
<dbReference type="FunFam" id="1.10.220.10:FF:000015">
    <property type="entry name" value="Annexin"/>
    <property type="match status" value="1"/>
</dbReference>
<accession>A0A9Q1KVE0</accession>
<dbReference type="PROSITE" id="PS00223">
    <property type="entry name" value="ANNEXIN_1"/>
    <property type="match status" value="1"/>
</dbReference>
<dbReference type="InterPro" id="IPR018252">
    <property type="entry name" value="Annexin_repeat_CS"/>
</dbReference>
<dbReference type="EMBL" id="JAKOGI010000019">
    <property type="protein sequence ID" value="KAJ8449770.1"/>
    <property type="molecule type" value="Genomic_DNA"/>
</dbReference>
<dbReference type="PANTHER" id="PTHR10502">
    <property type="entry name" value="ANNEXIN"/>
    <property type="match status" value="1"/>
</dbReference>
<dbReference type="InterPro" id="IPR037104">
    <property type="entry name" value="Annexin_sf"/>
</dbReference>
<dbReference type="GO" id="GO:0005509">
    <property type="term" value="F:calcium ion binding"/>
    <property type="evidence" value="ECO:0007669"/>
    <property type="project" value="InterPro"/>
</dbReference>
<evidence type="ECO:0000256" key="1">
    <source>
        <dbReference type="ARBA" id="ARBA00007831"/>
    </source>
</evidence>
<comment type="domain">
    <text evidence="7">A pair of annexin repeats may form one binding site for calcium and phospholipid.</text>
</comment>
<dbReference type="AlphaFoldDB" id="A0A9Q1KVE0"/>
<dbReference type="GO" id="GO:0009651">
    <property type="term" value="P:response to salt stress"/>
    <property type="evidence" value="ECO:0007669"/>
    <property type="project" value="TreeGrafter"/>
</dbReference>
<dbReference type="GO" id="GO:0005886">
    <property type="term" value="C:plasma membrane"/>
    <property type="evidence" value="ECO:0007669"/>
    <property type="project" value="TreeGrafter"/>
</dbReference>
<protein>
    <recommendedName>
        <fullName evidence="7">Annexin</fullName>
    </recommendedName>
</protein>
<comment type="similarity">
    <text evidence="1 7">Belongs to the annexin family.</text>
</comment>
<dbReference type="GO" id="GO:0009414">
    <property type="term" value="P:response to water deprivation"/>
    <property type="evidence" value="ECO:0007669"/>
    <property type="project" value="TreeGrafter"/>
</dbReference>
<dbReference type="InterPro" id="IPR018502">
    <property type="entry name" value="Annexin_repeat"/>
</dbReference>
<name>A0A9Q1KVE0_9CARY</name>
<dbReference type="Pfam" id="PF00191">
    <property type="entry name" value="Annexin"/>
    <property type="match status" value="8"/>
</dbReference>
<keyword evidence="3 7" id="KW-0677">Repeat</keyword>
<dbReference type="FunFam" id="1.10.220.10:FF:000002">
    <property type="entry name" value="Annexin"/>
    <property type="match status" value="2"/>
</dbReference>
<keyword evidence="4 7" id="KW-0106">Calcium</keyword>
<organism evidence="8 9">
    <name type="scientific">Carnegiea gigantea</name>
    <dbReference type="NCBI Taxonomy" id="171969"/>
    <lineage>
        <taxon>Eukaryota</taxon>
        <taxon>Viridiplantae</taxon>
        <taxon>Streptophyta</taxon>
        <taxon>Embryophyta</taxon>
        <taxon>Tracheophyta</taxon>
        <taxon>Spermatophyta</taxon>
        <taxon>Magnoliopsida</taxon>
        <taxon>eudicotyledons</taxon>
        <taxon>Gunneridae</taxon>
        <taxon>Pentapetalae</taxon>
        <taxon>Caryophyllales</taxon>
        <taxon>Cactineae</taxon>
        <taxon>Cactaceae</taxon>
        <taxon>Cactoideae</taxon>
        <taxon>Echinocereeae</taxon>
        <taxon>Carnegiea</taxon>
    </lineage>
</organism>
<evidence type="ECO:0000256" key="2">
    <source>
        <dbReference type="ARBA" id="ARBA00022723"/>
    </source>
</evidence>
<dbReference type="PRINTS" id="PR00196">
    <property type="entry name" value="ANNEXIN"/>
</dbReference>
<dbReference type="Proteomes" id="UP001153076">
    <property type="component" value="Unassembled WGS sequence"/>
</dbReference>
<keyword evidence="2" id="KW-0479">Metal-binding</keyword>
<dbReference type="SUPFAM" id="SSF47874">
    <property type="entry name" value="Annexin"/>
    <property type="match status" value="2"/>
</dbReference>
<dbReference type="FunFam" id="1.10.220.10:FF:000008">
    <property type="entry name" value="Annexin"/>
    <property type="match status" value="1"/>
</dbReference>
<dbReference type="PROSITE" id="PS51897">
    <property type="entry name" value="ANNEXIN_2"/>
    <property type="match status" value="7"/>
</dbReference>
<dbReference type="InterPro" id="IPR001464">
    <property type="entry name" value="Annexin"/>
</dbReference>
<evidence type="ECO:0000313" key="8">
    <source>
        <dbReference type="EMBL" id="KAJ8449770.1"/>
    </source>
</evidence>
<evidence type="ECO:0000256" key="4">
    <source>
        <dbReference type="ARBA" id="ARBA00022837"/>
    </source>
</evidence>
<dbReference type="GO" id="GO:0005737">
    <property type="term" value="C:cytoplasm"/>
    <property type="evidence" value="ECO:0007669"/>
    <property type="project" value="TreeGrafter"/>
</dbReference>
<dbReference type="GO" id="GO:0009409">
    <property type="term" value="P:response to cold"/>
    <property type="evidence" value="ECO:0007669"/>
    <property type="project" value="TreeGrafter"/>
</dbReference>
<proteinExistence type="inferred from homology"/>
<evidence type="ECO:0000256" key="6">
    <source>
        <dbReference type="ARBA" id="ARBA00023302"/>
    </source>
</evidence>
<keyword evidence="6 7" id="KW-0111">Calcium/phospholipid-binding</keyword>
<dbReference type="PANTHER" id="PTHR10502:SF102">
    <property type="entry name" value="ANNEXIN B11"/>
    <property type="match status" value="1"/>
</dbReference>
<dbReference type="GO" id="GO:0005544">
    <property type="term" value="F:calcium-dependent phospholipid binding"/>
    <property type="evidence" value="ECO:0007669"/>
    <property type="project" value="UniProtKB-KW"/>
</dbReference>
<dbReference type="Gene3D" id="1.10.220.10">
    <property type="entry name" value="Annexin"/>
    <property type="match status" value="8"/>
</dbReference>
<keyword evidence="5 7" id="KW-0041">Annexin</keyword>
<keyword evidence="9" id="KW-1185">Reference proteome</keyword>
<dbReference type="GO" id="GO:0009408">
    <property type="term" value="P:response to heat"/>
    <property type="evidence" value="ECO:0007669"/>
    <property type="project" value="TreeGrafter"/>
</dbReference>
<sequence>MSTVSIPATPISPREDAVCLHKAFKGFGCDSATVVSILAHRDAMQRNLIQQEYRALYSEDLLHRLSKELTGKLEDAVLLWMQDPATRDAVIVRQALEGETFDLRAVSEVICSRTPSQIQIFKQIFHSKFGSYLEHDLKQRVDGYGNHFQKLLLAYVSIQRYEGLEVDRVAAENDAKALYKAGEKKLGTDEDTFIRIFSERSRAHLAAVDAAYNSMYGHSLDKAVKKETSGLFEFALLTILRCAKNPAKYFAKELRKAMKGLGTDDRTLIRVIVTRTELDMQYIKAEYEKKFKGVLFNPGFGCDTTTVVNILAHRDAMQRGLIQQEYRALYSEDLLHRLSKELSGKLENAVLLWMQDPAARDAIVVRQALQPDTLDLRAATEVICSRTPSQIQIFKQIYHSRFGCYLEHDLERHASGDHKKLLLAYVRIQRYEGFEVDRMAAENDAKALYKAGEKRLGTDENTFIRIFSERSRAHLAAVDAAYTSMYGHSLEKVFGPNTCNTQLVDSLVFWKAIKKETSGLFGYALLTILRCAENPAKYFAKVLRKAMKGLGTDDTTLIRVIVTRTELDMQYIKAEYEKKYKKPLVDAVHSETSGHYRSFLLALLGPKH</sequence>
<reference evidence="8" key="1">
    <citation type="submission" date="2022-04" db="EMBL/GenBank/DDBJ databases">
        <title>Carnegiea gigantea Genome sequencing and assembly v2.</title>
        <authorList>
            <person name="Copetti D."/>
            <person name="Sanderson M.J."/>
            <person name="Burquez A."/>
            <person name="Wojciechowski M.F."/>
        </authorList>
    </citation>
    <scope>NUCLEOTIDE SEQUENCE</scope>
    <source>
        <strain evidence="8">SGP5-SGP5p</strain>
        <tissue evidence="8">Aerial part</tissue>
    </source>
</reference>
<comment type="caution">
    <text evidence="8">The sequence shown here is derived from an EMBL/GenBank/DDBJ whole genome shotgun (WGS) entry which is preliminary data.</text>
</comment>
<dbReference type="OrthoDB" id="37886at2759"/>
<dbReference type="SMART" id="SM00335">
    <property type="entry name" value="ANX"/>
    <property type="match status" value="8"/>
</dbReference>
<evidence type="ECO:0000256" key="3">
    <source>
        <dbReference type="ARBA" id="ARBA00022737"/>
    </source>
</evidence>